<evidence type="ECO:0000313" key="1">
    <source>
        <dbReference type="EMBL" id="PJE67113.1"/>
    </source>
</evidence>
<organism evidence="1 2">
    <name type="scientific">Candidatus Shapirobacteria bacterium CG10_big_fil_rev_8_21_14_0_10_36_6</name>
    <dbReference type="NCBI Taxonomy" id="1974886"/>
    <lineage>
        <taxon>Bacteria</taxon>
        <taxon>Candidatus Shapironibacteriota</taxon>
    </lineage>
</organism>
<sequence length="127" mass="14423">MKEIIIALLIIVAIAYGGKMISKISLPDYPDSEADLILYWGKGCPHCENVKKYIRENNLDDKIKIAYREVYYDNGNQKKLEETVKFCPEIDVTQGIGVPLSFDPKEKKCILGDTPAIDWLKSKITNN</sequence>
<dbReference type="PROSITE" id="PS00194">
    <property type="entry name" value="THIOREDOXIN_1"/>
    <property type="match status" value="1"/>
</dbReference>
<name>A0A2M8L2F5_9BACT</name>
<dbReference type="Gene3D" id="3.40.30.10">
    <property type="entry name" value="Glutaredoxin"/>
    <property type="match status" value="1"/>
</dbReference>
<proteinExistence type="predicted"/>
<evidence type="ECO:0000313" key="2">
    <source>
        <dbReference type="Proteomes" id="UP000229766"/>
    </source>
</evidence>
<dbReference type="SUPFAM" id="SSF52833">
    <property type="entry name" value="Thioredoxin-like"/>
    <property type="match status" value="1"/>
</dbReference>
<dbReference type="InterPro" id="IPR036249">
    <property type="entry name" value="Thioredoxin-like_sf"/>
</dbReference>
<dbReference type="EMBL" id="PFEI01000029">
    <property type="protein sequence ID" value="PJE67113.1"/>
    <property type="molecule type" value="Genomic_DNA"/>
</dbReference>
<dbReference type="Proteomes" id="UP000229766">
    <property type="component" value="Unassembled WGS sequence"/>
</dbReference>
<dbReference type="InterPro" id="IPR011767">
    <property type="entry name" value="GLR_AS"/>
</dbReference>
<comment type="caution">
    <text evidence="1">The sequence shown here is derived from an EMBL/GenBank/DDBJ whole genome shotgun (WGS) entry which is preliminary data.</text>
</comment>
<gene>
    <name evidence="1" type="ORF">COU93_00505</name>
</gene>
<accession>A0A2M8L2F5</accession>
<evidence type="ECO:0008006" key="3">
    <source>
        <dbReference type="Google" id="ProtNLM"/>
    </source>
</evidence>
<dbReference type="PROSITE" id="PS00195">
    <property type="entry name" value="GLUTAREDOXIN_1"/>
    <property type="match status" value="1"/>
</dbReference>
<dbReference type="InterPro" id="IPR017937">
    <property type="entry name" value="Thioredoxin_CS"/>
</dbReference>
<reference evidence="2" key="1">
    <citation type="submission" date="2017-09" db="EMBL/GenBank/DDBJ databases">
        <title>Depth-based differentiation of microbial function through sediment-hosted aquifers and enrichment of novel symbionts in the deep terrestrial subsurface.</title>
        <authorList>
            <person name="Probst A.J."/>
            <person name="Ladd B."/>
            <person name="Jarett J.K."/>
            <person name="Geller-Mcgrath D.E."/>
            <person name="Sieber C.M.K."/>
            <person name="Emerson J.B."/>
            <person name="Anantharaman K."/>
            <person name="Thomas B.C."/>
            <person name="Malmstrom R."/>
            <person name="Stieglmeier M."/>
            <person name="Klingl A."/>
            <person name="Woyke T."/>
            <person name="Ryan C.M."/>
            <person name="Banfield J.F."/>
        </authorList>
    </citation>
    <scope>NUCLEOTIDE SEQUENCE [LARGE SCALE GENOMIC DNA]</scope>
</reference>
<dbReference type="AlphaFoldDB" id="A0A2M8L2F5"/>
<protein>
    <recommendedName>
        <fullName evidence="3">Glutaredoxin domain-containing protein</fullName>
    </recommendedName>
</protein>